<evidence type="ECO:0000313" key="3">
    <source>
        <dbReference type="Proteomes" id="UP000792457"/>
    </source>
</evidence>
<comment type="caution">
    <text evidence="2">The sequence shown here is derived from an EMBL/GenBank/DDBJ whole genome shotgun (WGS) entry which is preliminary data.</text>
</comment>
<feature type="compositionally biased region" description="Polar residues" evidence="1">
    <location>
        <begin position="328"/>
        <end position="342"/>
    </location>
</feature>
<proteinExistence type="predicted"/>
<organism evidence="2 3">
    <name type="scientific">Ladona fulva</name>
    <name type="common">Scarce chaser dragonfly</name>
    <name type="synonym">Libellula fulva</name>
    <dbReference type="NCBI Taxonomy" id="123851"/>
    <lineage>
        <taxon>Eukaryota</taxon>
        <taxon>Metazoa</taxon>
        <taxon>Ecdysozoa</taxon>
        <taxon>Arthropoda</taxon>
        <taxon>Hexapoda</taxon>
        <taxon>Insecta</taxon>
        <taxon>Pterygota</taxon>
        <taxon>Palaeoptera</taxon>
        <taxon>Odonata</taxon>
        <taxon>Epiprocta</taxon>
        <taxon>Anisoptera</taxon>
        <taxon>Libelluloidea</taxon>
        <taxon>Libellulidae</taxon>
        <taxon>Ladona</taxon>
    </lineage>
</organism>
<gene>
    <name evidence="2" type="ORF">J437_LFUL002311</name>
</gene>
<reference evidence="2" key="2">
    <citation type="submission" date="2017-10" db="EMBL/GenBank/DDBJ databases">
        <title>Ladona fulva Genome sequencing and assembly.</title>
        <authorList>
            <person name="Murali S."/>
            <person name="Richards S."/>
            <person name="Bandaranaike D."/>
            <person name="Bellair M."/>
            <person name="Blankenburg K."/>
            <person name="Chao H."/>
            <person name="Dinh H."/>
            <person name="Doddapaneni H."/>
            <person name="Dugan-Rocha S."/>
            <person name="Elkadiri S."/>
            <person name="Gnanaolivu R."/>
            <person name="Hernandez B."/>
            <person name="Skinner E."/>
            <person name="Javaid M."/>
            <person name="Lee S."/>
            <person name="Li M."/>
            <person name="Ming W."/>
            <person name="Munidasa M."/>
            <person name="Muniz J."/>
            <person name="Nguyen L."/>
            <person name="Hughes D."/>
            <person name="Osuji N."/>
            <person name="Pu L.-L."/>
            <person name="Puazo M."/>
            <person name="Qu C."/>
            <person name="Quiroz J."/>
            <person name="Raj R."/>
            <person name="Weissenberger G."/>
            <person name="Xin Y."/>
            <person name="Zou X."/>
            <person name="Han Y."/>
            <person name="Worley K."/>
            <person name="Muzny D."/>
            <person name="Gibbs R."/>
        </authorList>
    </citation>
    <scope>NUCLEOTIDE SEQUENCE</scope>
    <source>
        <strain evidence="2">Sampled in the wild</strain>
    </source>
</reference>
<keyword evidence="3" id="KW-1185">Reference proteome</keyword>
<feature type="compositionally biased region" description="Polar residues" evidence="1">
    <location>
        <begin position="165"/>
        <end position="174"/>
    </location>
</feature>
<evidence type="ECO:0000313" key="2">
    <source>
        <dbReference type="EMBL" id="KAG8224189.1"/>
    </source>
</evidence>
<dbReference type="EMBL" id="KZ308187">
    <property type="protein sequence ID" value="KAG8224189.1"/>
    <property type="molecule type" value="Genomic_DNA"/>
</dbReference>
<feature type="compositionally biased region" description="Low complexity" evidence="1">
    <location>
        <begin position="200"/>
        <end position="224"/>
    </location>
</feature>
<reference evidence="2" key="1">
    <citation type="submission" date="2013-04" db="EMBL/GenBank/DDBJ databases">
        <authorList>
            <person name="Qu J."/>
            <person name="Murali S.C."/>
            <person name="Bandaranaike D."/>
            <person name="Bellair M."/>
            <person name="Blankenburg K."/>
            <person name="Chao H."/>
            <person name="Dinh H."/>
            <person name="Doddapaneni H."/>
            <person name="Downs B."/>
            <person name="Dugan-Rocha S."/>
            <person name="Elkadiri S."/>
            <person name="Gnanaolivu R.D."/>
            <person name="Hernandez B."/>
            <person name="Javaid M."/>
            <person name="Jayaseelan J.C."/>
            <person name="Lee S."/>
            <person name="Li M."/>
            <person name="Ming W."/>
            <person name="Munidasa M."/>
            <person name="Muniz J."/>
            <person name="Nguyen L."/>
            <person name="Ongeri F."/>
            <person name="Osuji N."/>
            <person name="Pu L.-L."/>
            <person name="Puazo M."/>
            <person name="Qu C."/>
            <person name="Quiroz J."/>
            <person name="Raj R."/>
            <person name="Weissenberger G."/>
            <person name="Xin Y."/>
            <person name="Zou X."/>
            <person name="Han Y."/>
            <person name="Richards S."/>
            <person name="Worley K."/>
            <person name="Muzny D."/>
            <person name="Gibbs R."/>
        </authorList>
    </citation>
    <scope>NUCLEOTIDE SEQUENCE</scope>
    <source>
        <strain evidence="2">Sampled in the wild</strain>
    </source>
</reference>
<feature type="region of interest" description="Disordered" evidence="1">
    <location>
        <begin position="156"/>
        <end position="228"/>
    </location>
</feature>
<dbReference type="Proteomes" id="UP000792457">
    <property type="component" value="Unassembled WGS sequence"/>
</dbReference>
<feature type="region of interest" description="Disordered" evidence="1">
    <location>
        <begin position="290"/>
        <end position="380"/>
    </location>
</feature>
<dbReference type="AlphaFoldDB" id="A0A8K0JY01"/>
<accession>A0A8K0JY01</accession>
<sequence length="380" mass="42419">MSGAPFQIYQDPELDEAPRRPMQPVRGGLVDRGPTPQPRNRRRTRRASLHDAVGVQRLDFHVIEEGDDEEELQPPSPDSPAGEESYAVYQLPPGRVQPPTRPPFEIYEDPDISYGAQGVIPGRGVIGWKPPLELGPPLPPPEYPPTIFQLLHATRPRPRKGEGSRQGQAPNMSSIPEKDSGRRRSNAQPRGTPAQRQRRPLQQQNVRQTPAPRRTPDGRTTTRPVISPITIADLHFMREELRRTRDMDREALGLNHPYAEYSPQAAPAPARDEMQFSPLNEEELAYIRQGVFESEDSPAEEPGGTPIQVISSRSDTRISINVVREGPNTPSRSPDQQRSSYPSWDVFSPVNTQGSQQKSNTEYGRSGDEELLAAPSSPTR</sequence>
<feature type="compositionally biased region" description="Polar residues" evidence="1">
    <location>
        <begin position="349"/>
        <end position="363"/>
    </location>
</feature>
<protein>
    <submittedName>
        <fullName evidence="2">Uncharacterized protein</fullName>
    </submittedName>
</protein>
<evidence type="ECO:0000256" key="1">
    <source>
        <dbReference type="SAM" id="MobiDB-lite"/>
    </source>
</evidence>
<feature type="compositionally biased region" description="Polar residues" evidence="1">
    <location>
        <begin position="308"/>
        <end position="319"/>
    </location>
</feature>
<name>A0A8K0JY01_LADFU</name>
<feature type="region of interest" description="Disordered" evidence="1">
    <location>
        <begin position="1"/>
        <end position="109"/>
    </location>
</feature>